<dbReference type="STRING" id="498761.HM1_0753"/>
<dbReference type="KEGG" id="hmo:HM1_0753"/>
<gene>
    <name evidence="1" type="ORF">HM1_0753</name>
</gene>
<dbReference type="HOGENOM" id="CLU_3026044_0_0_9"/>
<evidence type="ECO:0000313" key="1">
    <source>
        <dbReference type="EMBL" id="ABZ83802.1"/>
    </source>
</evidence>
<reference evidence="1 2" key="1">
    <citation type="journal article" date="2008" name="J. Bacteriol.">
        <title>The genome of Heliobacterium modesticaldum, a phototrophic representative of the Firmicutes containing the simplest photosynthetic apparatus.</title>
        <authorList>
            <person name="Sattley W.M."/>
            <person name="Madigan M.T."/>
            <person name="Swingley W.D."/>
            <person name="Cheung P.C."/>
            <person name="Clocksin K.M."/>
            <person name="Conrad A.L."/>
            <person name="Dejesa L.C."/>
            <person name="Honchak B.M."/>
            <person name="Jung D.O."/>
            <person name="Karbach L.E."/>
            <person name="Kurdoglu A."/>
            <person name="Lahiri S."/>
            <person name="Mastrian S.D."/>
            <person name="Page L.E."/>
            <person name="Taylor H.L."/>
            <person name="Wang Z.T."/>
            <person name="Raymond J."/>
            <person name="Chen M."/>
            <person name="Blankenship R.E."/>
            <person name="Touchman J.W."/>
        </authorList>
    </citation>
    <scope>NUCLEOTIDE SEQUENCE [LARGE SCALE GENOMIC DNA]</scope>
    <source>
        <strain evidence="2">ATCC 51547 / Ice1</strain>
    </source>
</reference>
<protein>
    <submittedName>
        <fullName evidence="1">Uncharacterized protein</fullName>
    </submittedName>
</protein>
<organism evidence="1 2">
    <name type="scientific">Heliobacterium modesticaldum (strain ATCC 51547 / Ice1)</name>
    <dbReference type="NCBI Taxonomy" id="498761"/>
    <lineage>
        <taxon>Bacteria</taxon>
        <taxon>Bacillati</taxon>
        <taxon>Bacillota</taxon>
        <taxon>Clostridia</taxon>
        <taxon>Eubacteriales</taxon>
        <taxon>Heliobacteriaceae</taxon>
        <taxon>Heliomicrobium</taxon>
    </lineage>
</organism>
<dbReference type="EMBL" id="CP000930">
    <property type="protein sequence ID" value="ABZ83802.1"/>
    <property type="molecule type" value="Genomic_DNA"/>
</dbReference>
<proteinExistence type="predicted"/>
<accession>B0TB75</accession>
<dbReference type="Proteomes" id="UP000008550">
    <property type="component" value="Chromosome"/>
</dbReference>
<name>B0TB75_HELMI</name>
<sequence length="55" mass="6717">MGTSSRKIFDEMGLPRQKNLPWIEVSLYREKEGRYGICSIFFKRKVDCSWNEWYH</sequence>
<evidence type="ECO:0000313" key="2">
    <source>
        <dbReference type="Proteomes" id="UP000008550"/>
    </source>
</evidence>
<keyword evidence="2" id="KW-1185">Reference proteome</keyword>
<dbReference type="AlphaFoldDB" id="B0TB75"/>